<evidence type="ECO:0000313" key="2">
    <source>
        <dbReference type="EMBL" id="KAL3791201.1"/>
    </source>
</evidence>
<dbReference type="EMBL" id="JALLPJ020000470">
    <property type="protein sequence ID" value="KAL3791201.1"/>
    <property type="molecule type" value="Genomic_DNA"/>
</dbReference>
<comment type="caution">
    <text evidence="2">The sequence shown here is derived from an EMBL/GenBank/DDBJ whole genome shotgun (WGS) entry which is preliminary data.</text>
</comment>
<feature type="region of interest" description="Disordered" evidence="1">
    <location>
        <begin position="56"/>
        <end position="82"/>
    </location>
</feature>
<dbReference type="Proteomes" id="UP001530400">
    <property type="component" value="Unassembled WGS sequence"/>
</dbReference>
<proteinExistence type="predicted"/>
<feature type="compositionally biased region" description="Polar residues" evidence="1">
    <location>
        <begin position="56"/>
        <end position="65"/>
    </location>
</feature>
<accession>A0ABD3PU05</accession>
<name>A0ABD3PU05_9STRA</name>
<keyword evidence="3" id="KW-1185">Reference proteome</keyword>
<dbReference type="AlphaFoldDB" id="A0ABD3PU05"/>
<reference evidence="2 3" key="1">
    <citation type="submission" date="2024-10" db="EMBL/GenBank/DDBJ databases">
        <title>Updated reference genomes for cyclostephanoid diatoms.</title>
        <authorList>
            <person name="Roberts W.R."/>
            <person name="Alverson A.J."/>
        </authorList>
    </citation>
    <scope>NUCLEOTIDE SEQUENCE [LARGE SCALE GENOMIC DNA]</scope>
    <source>
        <strain evidence="2 3">AJA010-31</strain>
    </source>
</reference>
<protein>
    <submittedName>
        <fullName evidence="2">Uncharacterized protein</fullName>
    </submittedName>
</protein>
<evidence type="ECO:0000313" key="3">
    <source>
        <dbReference type="Proteomes" id="UP001530400"/>
    </source>
</evidence>
<organism evidence="2 3">
    <name type="scientific">Cyclotella atomus</name>
    <dbReference type="NCBI Taxonomy" id="382360"/>
    <lineage>
        <taxon>Eukaryota</taxon>
        <taxon>Sar</taxon>
        <taxon>Stramenopiles</taxon>
        <taxon>Ochrophyta</taxon>
        <taxon>Bacillariophyta</taxon>
        <taxon>Coscinodiscophyceae</taxon>
        <taxon>Thalassiosirophycidae</taxon>
        <taxon>Stephanodiscales</taxon>
        <taxon>Stephanodiscaceae</taxon>
        <taxon>Cyclotella</taxon>
    </lineage>
</organism>
<gene>
    <name evidence="2" type="ORF">ACHAWO_013632</name>
</gene>
<evidence type="ECO:0000256" key="1">
    <source>
        <dbReference type="SAM" id="MobiDB-lite"/>
    </source>
</evidence>
<sequence length="186" mass="21471">MDQRELENAQFEIPGREVPVLGIGDDRPGQGLFQVERYSCRQDLFQNTHKNFSDPFTSLYNPATSTRKRAPSGTSQAKTNRPKLSSKMHLMVFIKIILKCLETDDPDPSVRLNAKRVIAECTKKNREGHPDYTPLEEAIERRLRFAVDDCHWNRAQTLMDHYIMMHSLKQPSGKPFKNKQPNFAQV</sequence>